<evidence type="ECO:0000313" key="1">
    <source>
        <dbReference type="Proteomes" id="UP000515126"/>
    </source>
</evidence>
<reference evidence="2" key="1">
    <citation type="submission" date="2025-08" db="UniProtKB">
        <authorList>
            <consortium name="RefSeq"/>
        </authorList>
    </citation>
    <scope>IDENTIFICATION</scope>
</reference>
<organism evidence="1 2">
    <name type="scientific">Mus caroli</name>
    <name type="common">Ryukyu mouse</name>
    <name type="synonym">Ricefield mouse</name>
    <dbReference type="NCBI Taxonomy" id="10089"/>
    <lineage>
        <taxon>Eukaryota</taxon>
        <taxon>Metazoa</taxon>
        <taxon>Chordata</taxon>
        <taxon>Craniata</taxon>
        <taxon>Vertebrata</taxon>
        <taxon>Euteleostomi</taxon>
        <taxon>Mammalia</taxon>
        <taxon>Eutheria</taxon>
        <taxon>Euarchontoglires</taxon>
        <taxon>Glires</taxon>
        <taxon>Rodentia</taxon>
        <taxon>Myomorpha</taxon>
        <taxon>Muroidea</taxon>
        <taxon>Muridae</taxon>
        <taxon>Murinae</taxon>
        <taxon>Mus</taxon>
        <taxon>Mus</taxon>
    </lineage>
</organism>
<gene>
    <name evidence="2" type="primary">LOC110300814</name>
</gene>
<name>A0A6P5QG42_MUSCR</name>
<dbReference type="Proteomes" id="UP000515126">
    <property type="component" value="Chromosome 8"/>
</dbReference>
<keyword evidence="1" id="KW-1185">Reference proteome</keyword>
<accession>A0A6P5QG42</accession>
<dbReference type="GeneID" id="110300814"/>
<dbReference type="KEGG" id="mcal:110300814"/>
<evidence type="ECO:0000313" key="2">
    <source>
        <dbReference type="RefSeq" id="XP_021026746.1"/>
    </source>
</evidence>
<protein>
    <submittedName>
        <fullName evidence="2">Uncharacterized protein LOC110300814</fullName>
    </submittedName>
</protein>
<proteinExistence type="predicted"/>
<dbReference type="RefSeq" id="XP_021026746.1">
    <property type="nucleotide sequence ID" value="XM_021171087.1"/>
</dbReference>
<sequence>MQLGRNLLPPEIHIRPEEMNKFSRDLLIQTQLDLRLSRIVAERLGGRGGDVRAPPRPRLPGADRVLRLQSASQPVAAKDAKAASSFPAAVISVGRSRPHEEMSVPLLPAESWGSAECWLLRTHHRISQPGPPVALASRASEIPGPAAFPTPRTAGDALPLLQLKLLATCLCRPPGFLQGRTAISLCKLTGRLGLCRPPTSGDVMF</sequence>
<dbReference type="AlphaFoldDB" id="A0A6P5QG42"/>